<name>A0ABN9B2B0_9NEOB</name>
<reference evidence="1" key="1">
    <citation type="submission" date="2023-05" db="EMBL/GenBank/DDBJ databases">
        <authorList>
            <person name="Stuckert A."/>
        </authorList>
    </citation>
    <scope>NUCLEOTIDE SEQUENCE</scope>
</reference>
<proteinExistence type="predicted"/>
<gene>
    <name evidence="1" type="ORF">SPARVUS_LOCUS1778385</name>
</gene>
<dbReference type="EMBL" id="CATNWA010001565">
    <property type="protein sequence ID" value="CAI9540580.1"/>
    <property type="molecule type" value="Genomic_DNA"/>
</dbReference>
<evidence type="ECO:0000313" key="1">
    <source>
        <dbReference type="EMBL" id="CAI9540580.1"/>
    </source>
</evidence>
<comment type="caution">
    <text evidence="1">The sequence shown here is derived from an EMBL/GenBank/DDBJ whole genome shotgun (WGS) entry which is preliminary data.</text>
</comment>
<sequence length="43" mass="4990">MLKEEGYWDSVIWSNESKINVLVLMSSKLYGVAKVRSTKKNAW</sequence>
<dbReference type="Proteomes" id="UP001162483">
    <property type="component" value="Unassembled WGS sequence"/>
</dbReference>
<accession>A0ABN9B2B0</accession>
<protein>
    <submittedName>
        <fullName evidence="1">Uncharacterized protein</fullName>
    </submittedName>
</protein>
<organism evidence="1 2">
    <name type="scientific">Staurois parvus</name>
    <dbReference type="NCBI Taxonomy" id="386267"/>
    <lineage>
        <taxon>Eukaryota</taxon>
        <taxon>Metazoa</taxon>
        <taxon>Chordata</taxon>
        <taxon>Craniata</taxon>
        <taxon>Vertebrata</taxon>
        <taxon>Euteleostomi</taxon>
        <taxon>Amphibia</taxon>
        <taxon>Batrachia</taxon>
        <taxon>Anura</taxon>
        <taxon>Neobatrachia</taxon>
        <taxon>Ranoidea</taxon>
        <taxon>Ranidae</taxon>
        <taxon>Staurois</taxon>
    </lineage>
</organism>
<evidence type="ECO:0000313" key="2">
    <source>
        <dbReference type="Proteomes" id="UP001162483"/>
    </source>
</evidence>
<keyword evidence="2" id="KW-1185">Reference proteome</keyword>